<comment type="caution">
    <text evidence="1">The sequence shown here is derived from an EMBL/GenBank/DDBJ whole genome shotgun (WGS) entry which is preliminary data.</text>
</comment>
<protein>
    <submittedName>
        <fullName evidence="1">Uncharacterized protein</fullName>
    </submittedName>
</protein>
<dbReference type="AlphaFoldDB" id="A0A645J685"/>
<sequence length="108" mass="11921">MLGRAVLAEQVALDDVFYLEGAGRAGSFDFTTARLTPTLTLDELRGMQRPVVVYVSEHGREAVMAAGLQATVLAHSPDFRVTRLNARFLDPRRRDEVLSSAYLLKVGE</sequence>
<accession>A0A645J685</accession>
<reference evidence="1" key="1">
    <citation type="submission" date="2019-08" db="EMBL/GenBank/DDBJ databases">
        <authorList>
            <person name="Kucharzyk K."/>
            <person name="Murdoch R.W."/>
            <person name="Higgins S."/>
            <person name="Loffler F."/>
        </authorList>
    </citation>
    <scope>NUCLEOTIDE SEQUENCE</scope>
</reference>
<evidence type="ECO:0000313" key="1">
    <source>
        <dbReference type="EMBL" id="MPN58632.1"/>
    </source>
</evidence>
<gene>
    <name evidence="1" type="ORF">SDC9_206339</name>
</gene>
<proteinExistence type="predicted"/>
<dbReference type="EMBL" id="VSSQ01131580">
    <property type="protein sequence ID" value="MPN58632.1"/>
    <property type="molecule type" value="Genomic_DNA"/>
</dbReference>
<name>A0A645J685_9ZZZZ</name>
<organism evidence="1">
    <name type="scientific">bioreactor metagenome</name>
    <dbReference type="NCBI Taxonomy" id="1076179"/>
    <lineage>
        <taxon>unclassified sequences</taxon>
        <taxon>metagenomes</taxon>
        <taxon>ecological metagenomes</taxon>
    </lineage>
</organism>